<evidence type="ECO:0000313" key="2">
    <source>
        <dbReference type="Proteomes" id="UP000265520"/>
    </source>
</evidence>
<dbReference type="EMBL" id="LXQA010687486">
    <property type="protein sequence ID" value="MCI66043.1"/>
    <property type="molecule type" value="Genomic_DNA"/>
</dbReference>
<reference evidence="1 2" key="1">
    <citation type="journal article" date="2018" name="Front. Plant Sci.">
        <title>Red Clover (Trifolium pratense) and Zigzag Clover (T. medium) - A Picture of Genomic Similarities and Differences.</title>
        <authorList>
            <person name="Dluhosova J."/>
            <person name="Istvanek J."/>
            <person name="Nedelnik J."/>
            <person name="Repkova J."/>
        </authorList>
    </citation>
    <scope>NUCLEOTIDE SEQUENCE [LARGE SCALE GENOMIC DNA]</scope>
    <source>
        <strain evidence="2">cv. 10/8</strain>
        <tissue evidence="1">Leaf</tissue>
    </source>
</reference>
<accession>A0A392TXZ9</accession>
<protein>
    <submittedName>
        <fullName evidence="1">Uncharacterized protein</fullName>
    </submittedName>
</protein>
<feature type="non-terminal residue" evidence="1">
    <location>
        <position position="1"/>
    </location>
</feature>
<keyword evidence="2" id="KW-1185">Reference proteome</keyword>
<dbReference type="Proteomes" id="UP000265520">
    <property type="component" value="Unassembled WGS sequence"/>
</dbReference>
<organism evidence="1 2">
    <name type="scientific">Trifolium medium</name>
    <dbReference type="NCBI Taxonomy" id="97028"/>
    <lineage>
        <taxon>Eukaryota</taxon>
        <taxon>Viridiplantae</taxon>
        <taxon>Streptophyta</taxon>
        <taxon>Embryophyta</taxon>
        <taxon>Tracheophyta</taxon>
        <taxon>Spermatophyta</taxon>
        <taxon>Magnoliopsida</taxon>
        <taxon>eudicotyledons</taxon>
        <taxon>Gunneridae</taxon>
        <taxon>Pentapetalae</taxon>
        <taxon>rosids</taxon>
        <taxon>fabids</taxon>
        <taxon>Fabales</taxon>
        <taxon>Fabaceae</taxon>
        <taxon>Papilionoideae</taxon>
        <taxon>50 kb inversion clade</taxon>
        <taxon>NPAAA clade</taxon>
        <taxon>Hologalegina</taxon>
        <taxon>IRL clade</taxon>
        <taxon>Trifolieae</taxon>
        <taxon>Trifolium</taxon>
    </lineage>
</organism>
<evidence type="ECO:0000313" key="1">
    <source>
        <dbReference type="EMBL" id="MCI66043.1"/>
    </source>
</evidence>
<dbReference type="AlphaFoldDB" id="A0A392TXZ9"/>
<comment type="caution">
    <text evidence="1">The sequence shown here is derived from an EMBL/GenBank/DDBJ whole genome shotgun (WGS) entry which is preliminary data.</text>
</comment>
<name>A0A392TXZ9_9FABA</name>
<sequence length="26" mass="2646">GYYPPVHGALVGSPEPDPAGRCSCCL</sequence>
<proteinExistence type="predicted"/>